<comment type="caution">
    <text evidence="2">The sequence shown here is derived from an EMBL/GenBank/DDBJ whole genome shotgun (WGS) entry which is preliminary data.</text>
</comment>
<gene>
    <name evidence="2" type="ORF">EYF80_059338</name>
</gene>
<dbReference type="AlphaFoldDB" id="A0A4Z2EPN7"/>
<keyword evidence="3" id="KW-1185">Reference proteome</keyword>
<name>A0A4Z2EPN7_9TELE</name>
<evidence type="ECO:0000256" key="1">
    <source>
        <dbReference type="SAM" id="MobiDB-lite"/>
    </source>
</evidence>
<feature type="region of interest" description="Disordered" evidence="1">
    <location>
        <begin position="1"/>
        <end position="34"/>
    </location>
</feature>
<dbReference type="Proteomes" id="UP000314294">
    <property type="component" value="Unassembled WGS sequence"/>
</dbReference>
<evidence type="ECO:0000313" key="3">
    <source>
        <dbReference type="Proteomes" id="UP000314294"/>
    </source>
</evidence>
<accession>A0A4Z2EPN7</accession>
<sequence>MELQPGADDPPPPTCLHVPGQKTRAGIRSPESSAMDSMDTCFVTKESLHDLSVLFLLLLGLGRRGLVLLGVRHGDHGEDEVDEVERAEEDHDHEEDHVGLTSCSQRLQSDSRVRDRQTHVPLWTDPGQITTKITFIIIIKIIITIIMNHHHPHHQH</sequence>
<dbReference type="EMBL" id="SRLO01004409">
    <property type="protein sequence ID" value="TNN30511.1"/>
    <property type="molecule type" value="Genomic_DNA"/>
</dbReference>
<proteinExistence type="predicted"/>
<protein>
    <submittedName>
        <fullName evidence="2">Uncharacterized protein</fullName>
    </submittedName>
</protein>
<reference evidence="2 3" key="1">
    <citation type="submission" date="2019-03" db="EMBL/GenBank/DDBJ databases">
        <title>First draft genome of Liparis tanakae, snailfish: a comprehensive survey of snailfish specific genes.</title>
        <authorList>
            <person name="Kim W."/>
            <person name="Song I."/>
            <person name="Jeong J.-H."/>
            <person name="Kim D."/>
            <person name="Kim S."/>
            <person name="Ryu S."/>
            <person name="Song J.Y."/>
            <person name="Lee S.K."/>
        </authorList>
    </citation>
    <scope>NUCLEOTIDE SEQUENCE [LARGE SCALE GENOMIC DNA]</scope>
    <source>
        <tissue evidence="2">Muscle</tissue>
    </source>
</reference>
<organism evidence="2 3">
    <name type="scientific">Liparis tanakae</name>
    <name type="common">Tanaka's snailfish</name>
    <dbReference type="NCBI Taxonomy" id="230148"/>
    <lineage>
        <taxon>Eukaryota</taxon>
        <taxon>Metazoa</taxon>
        <taxon>Chordata</taxon>
        <taxon>Craniata</taxon>
        <taxon>Vertebrata</taxon>
        <taxon>Euteleostomi</taxon>
        <taxon>Actinopterygii</taxon>
        <taxon>Neopterygii</taxon>
        <taxon>Teleostei</taxon>
        <taxon>Neoteleostei</taxon>
        <taxon>Acanthomorphata</taxon>
        <taxon>Eupercaria</taxon>
        <taxon>Perciformes</taxon>
        <taxon>Cottioidei</taxon>
        <taxon>Cottales</taxon>
        <taxon>Liparidae</taxon>
        <taxon>Liparis</taxon>
    </lineage>
</organism>
<evidence type="ECO:0000313" key="2">
    <source>
        <dbReference type="EMBL" id="TNN30511.1"/>
    </source>
</evidence>